<dbReference type="Pfam" id="PF12771">
    <property type="entry name" value="SusD-like_2"/>
    <property type="match status" value="1"/>
</dbReference>
<dbReference type="InterPro" id="IPR011990">
    <property type="entry name" value="TPR-like_helical_dom_sf"/>
</dbReference>
<dbReference type="STRING" id="1203610.HMPREF1536_01804"/>
<reference evidence="1 2" key="1">
    <citation type="submission" date="2013-04" db="EMBL/GenBank/DDBJ databases">
        <title>The Genome Sequence of Parabacteroides gordonii DSM 23371.</title>
        <authorList>
            <consortium name="The Broad Institute Genomics Platform"/>
            <person name="Earl A."/>
            <person name="Ward D."/>
            <person name="Feldgarden M."/>
            <person name="Gevers D."/>
            <person name="Martens E."/>
            <person name="Sakamoto M."/>
            <person name="Benno Y."/>
            <person name="Suzuki N."/>
            <person name="Matsunaga N."/>
            <person name="Koshihara K."/>
            <person name="Seki M."/>
            <person name="Komiya H."/>
            <person name="Walker B."/>
            <person name="Young S."/>
            <person name="Zeng Q."/>
            <person name="Gargeya S."/>
            <person name="Fitzgerald M."/>
            <person name="Haas B."/>
            <person name="Abouelleil A."/>
            <person name="Allen A.W."/>
            <person name="Alvarado L."/>
            <person name="Arachchi H.M."/>
            <person name="Berlin A.M."/>
            <person name="Chapman S.B."/>
            <person name="Gainer-Dewar J."/>
            <person name="Goldberg J."/>
            <person name="Griggs A."/>
            <person name="Gujja S."/>
            <person name="Hansen M."/>
            <person name="Howarth C."/>
            <person name="Imamovic A."/>
            <person name="Ireland A."/>
            <person name="Larimer J."/>
            <person name="McCowan C."/>
            <person name="Murphy C."/>
            <person name="Pearson M."/>
            <person name="Poon T.W."/>
            <person name="Priest M."/>
            <person name="Roberts A."/>
            <person name="Saif S."/>
            <person name="Shea T."/>
            <person name="Sisk P."/>
            <person name="Sykes S."/>
            <person name="Wortman J."/>
            <person name="Nusbaum C."/>
            <person name="Birren B."/>
        </authorList>
    </citation>
    <scope>NUCLEOTIDE SEQUENCE [LARGE SCALE GENOMIC DNA]</scope>
    <source>
        <strain evidence="1 2">MS-1</strain>
    </source>
</reference>
<comment type="caution">
    <text evidence="1">The sequence shown here is derived from an EMBL/GenBank/DDBJ whole genome shotgun (WGS) entry which is preliminary data.</text>
</comment>
<dbReference type="RefSeq" id="WP_028730058.1">
    <property type="nucleotide sequence ID" value="NZ_KE386765.1"/>
</dbReference>
<dbReference type="PROSITE" id="PS51257">
    <property type="entry name" value="PROKAR_LIPOPROTEIN"/>
    <property type="match status" value="1"/>
</dbReference>
<sequence length="536" mass="61138">MKHILYSLLLGTAITFSSCESKLDEKHDNPDGFTSAEIGYLFTKGAQKTIEIDYADTWNYNFRLIGNYIQTTARQAGKDRVNLYQNIQDDKARWENYYVTRMSTLTEIDKMYANLSTEEQAKYKIYVEAGKILKAYNTAIATDFFGNMPYSEAFTARNVMYGGSVIFRPKYDTQKDIYYAILDDLKSAAAYFQTATSNDGFNQQDIVYQGNCNGWYKFANSLRLRYAMRISNVDPDKAKQVLAELSLDQLITTNADNTYIKTDNQSTAPDGIWRAMRESHSKAQSYYMYPPEFTVNLLKEATDPRLVVFYQPATDDEGDVYEGSTEILGYPSSADEAIKLVNGPDGTRLFEIYGCLNTVTFRKNFKLPVGIGMTAAEVYFCLAEAAQRGLKSGNAEEYYNKGVILSIQNYYEYYKNSDAPKGKDANIANRDVSDATLGSWLAASSFKYNPAKALEQIATQKWLHLGFLQIYENWAEYRRTDFPVFDDDRENGALLNKENAPVRFLYPSKEASMNTENYNAQSAYNKIDARLWWDVK</sequence>
<name>A0A0F5JK79_9BACT</name>
<dbReference type="InterPro" id="IPR041662">
    <property type="entry name" value="SusD-like_2"/>
</dbReference>
<dbReference type="Proteomes" id="UP000033035">
    <property type="component" value="Unassembled WGS sequence"/>
</dbReference>
<protein>
    <recommendedName>
        <fullName evidence="3">SusD/RagB family nutrient-binding outer membrane lipoprotein</fullName>
    </recommendedName>
</protein>
<dbReference type="HOGENOM" id="CLU_025928_1_0_10"/>
<accession>A0A0F5JK79</accession>
<organism evidence="1 2">
    <name type="scientific">Parabacteroides gordonii MS-1 = DSM 23371</name>
    <dbReference type="NCBI Taxonomy" id="1203610"/>
    <lineage>
        <taxon>Bacteria</taxon>
        <taxon>Pseudomonadati</taxon>
        <taxon>Bacteroidota</taxon>
        <taxon>Bacteroidia</taxon>
        <taxon>Bacteroidales</taxon>
        <taxon>Tannerellaceae</taxon>
        <taxon>Parabacteroides</taxon>
    </lineage>
</organism>
<evidence type="ECO:0000313" key="1">
    <source>
        <dbReference type="EMBL" id="KKB57995.1"/>
    </source>
</evidence>
<keyword evidence="2" id="KW-1185">Reference proteome</keyword>
<dbReference type="PATRIC" id="fig|1203610.3.peg.1852"/>
<evidence type="ECO:0008006" key="3">
    <source>
        <dbReference type="Google" id="ProtNLM"/>
    </source>
</evidence>
<dbReference type="EMBL" id="AQHW01000011">
    <property type="protein sequence ID" value="KKB57995.1"/>
    <property type="molecule type" value="Genomic_DNA"/>
</dbReference>
<evidence type="ECO:0000313" key="2">
    <source>
        <dbReference type="Proteomes" id="UP000033035"/>
    </source>
</evidence>
<dbReference type="Gene3D" id="1.25.40.390">
    <property type="match status" value="1"/>
</dbReference>
<dbReference type="AlphaFoldDB" id="A0A0F5JK79"/>
<gene>
    <name evidence="1" type="ORF">HMPREF1536_01804</name>
</gene>
<proteinExistence type="predicted"/>
<dbReference type="SUPFAM" id="SSF48452">
    <property type="entry name" value="TPR-like"/>
    <property type="match status" value="1"/>
</dbReference>